<dbReference type="PANTHER" id="PTHR33568:SF3">
    <property type="entry name" value="DNA-DIRECTED DNA POLYMERASE"/>
    <property type="match status" value="1"/>
</dbReference>
<proteinExistence type="predicted"/>
<comment type="caution">
    <text evidence="1">The sequence shown here is derived from an EMBL/GenBank/DDBJ whole genome shotgun (WGS) entry which is preliminary data.</text>
</comment>
<name>A0A7D9EYI1_PARCT</name>
<accession>A0A7D9EYI1</accession>
<dbReference type="AlphaFoldDB" id="A0A7D9EYI1"/>
<gene>
    <name evidence="1" type="ORF">PACLA_8A044422</name>
</gene>
<dbReference type="SUPFAM" id="SSF56672">
    <property type="entry name" value="DNA/RNA polymerases"/>
    <property type="match status" value="1"/>
</dbReference>
<organism evidence="1 2">
    <name type="scientific">Paramuricea clavata</name>
    <name type="common">Red gorgonian</name>
    <name type="synonym">Violescent sea-whip</name>
    <dbReference type="NCBI Taxonomy" id="317549"/>
    <lineage>
        <taxon>Eukaryota</taxon>
        <taxon>Metazoa</taxon>
        <taxon>Cnidaria</taxon>
        <taxon>Anthozoa</taxon>
        <taxon>Octocorallia</taxon>
        <taxon>Malacalcyonacea</taxon>
        <taxon>Plexauridae</taxon>
        <taxon>Paramuricea</taxon>
    </lineage>
</organism>
<sequence length="298" mass="34198">MSQTIDIVDLIKSCESESALEFLEQSLVLTEEQKRLVLQQKIMFWTNAMAEVIQQEIEMPVGVVPGLMANWTDEEKRQFNEDWANDEFLCYAEEQPEIPEALESQVGEGNKQRRSNNTKPEDSFTIKCNKYGDYPLGHPEIITENFAPIDTYFGLVKCSVLPPRSLYHPVLPHCTEDKLMFPLCRTCTDTLQQEPCNHLDVDRAPHGTWVTLELQKALEKGYCLFKIDEVWHSPNQTDGLFKDYVDTFLKIKQEASGYPADCDTEEKRAQNRINCGKLLNLGITQRDNALAKPDVFQK</sequence>
<dbReference type="EMBL" id="CACRXK020009992">
    <property type="protein sequence ID" value="CAB4018411.1"/>
    <property type="molecule type" value="Genomic_DNA"/>
</dbReference>
<reference evidence="1" key="1">
    <citation type="submission" date="2020-04" db="EMBL/GenBank/DDBJ databases">
        <authorList>
            <person name="Alioto T."/>
            <person name="Alioto T."/>
            <person name="Gomez Garrido J."/>
        </authorList>
    </citation>
    <scope>NUCLEOTIDE SEQUENCE</scope>
    <source>
        <strain evidence="1">A484AB</strain>
    </source>
</reference>
<dbReference type="OrthoDB" id="5871067at2759"/>
<protein>
    <submittedName>
        <fullName evidence="1">Uncharacterized protein</fullName>
    </submittedName>
</protein>
<keyword evidence="2" id="KW-1185">Reference proteome</keyword>
<dbReference type="InterPro" id="IPR043502">
    <property type="entry name" value="DNA/RNA_pol_sf"/>
</dbReference>
<evidence type="ECO:0000313" key="2">
    <source>
        <dbReference type="Proteomes" id="UP001152795"/>
    </source>
</evidence>
<dbReference type="Proteomes" id="UP001152795">
    <property type="component" value="Unassembled WGS sequence"/>
</dbReference>
<evidence type="ECO:0000313" key="1">
    <source>
        <dbReference type="EMBL" id="CAB4018411.1"/>
    </source>
</evidence>
<dbReference type="PANTHER" id="PTHR33568">
    <property type="entry name" value="DNA POLYMERASE"/>
    <property type="match status" value="1"/>
</dbReference>